<organism evidence="1 2">
    <name type="scientific">Podila minutissima</name>
    <dbReference type="NCBI Taxonomy" id="64525"/>
    <lineage>
        <taxon>Eukaryota</taxon>
        <taxon>Fungi</taxon>
        <taxon>Fungi incertae sedis</taxon>
        <taxon>Mucoromycota</taxon>
        <taxon>Mortierellomycotina</taxon>
        <taxon>Mortierellomycetes</taxon>
        <taxon>Mortierellales</taxon>
        <taxon>Mortierellaceae</taxon>
        <taxon>Podila</taxon>
    </lineage>
</organism>
<dbReference type="EMBL" id="JAAAUY010000344">
    <property type="protein sequence ID" value="KAF9331157.1"/>
    <property type="molecule type" value="Genomic_DNA"/>
</dbReference>
<reference evidence="1" key="1">
    <citation type="journal article" date="2020" name="Fungal Divers.">
        <title>Resolving the Mortierellaceae phylogeny through synthesis of multi-gene phylogenetics and phylogenomics.</title>
        <authorList>
            <person name="Vandepol N."/>
            <person name="Liber J."/>
            <person name="Desiro A."/>
            <person name="Na H."/>
            <person name="Kennedy M."/>
            <person name="Barry K."/>
            <person name="Grigoriev I.V."/>
            <person name="Miller A.N."/>
            <person name="O'Donnell K."/>
            <person name="Stajich J.E."/>
            <person name="Bonito G."/>
        </authorList>
    </citation>
    <scope>NUCLEOTIDE SEQUENCE</scope>
    <source>
        <strain evidence="1">NVP1</strain>
    </source>
</reference>
<dbReference type="AlphaFoldDB" id="A0A9P5SN99"/>
<sequence length="229" mass="27180">MSQVNQTLYAIMSDHPKWRLIFNIAHMYQRLERPSYLNPTGTAPPNNIYMQYVCAESVLICEQCFMRSCANRSVYDRPAPTLEIPKVPPAAHDSPERAWHVRRCPSCRLEHYRIIRSHILTPPRIENGYKSKEELRRLYRLTNKSIKRITDRVKDLPTGALRYREQDALIEVRILYGEDPYHGTMQKEDLFLVRRDEWRMNRVQRSVKLVLLTLDEVRSLWQNGQRNGE</sequence>
<evidence type="ECO:0000313" key="2">
    <source>
        <dbReference type="Proteomes" id="UP000696485"/>
    </source>
</evidence>
<dbReference type="Proteomes" id="UP000696485">
    <property type="component" value="Unassembled WGS sequence"/>
</dbReference>
<accession>A0A9P5SN99</accession>
<gene>
    <name evidence="1" type="ORF">BG006_005972</name>
</gene>
<protein>
    <submittedName>
        <fullName evidence="1">Uncharacterized protein</fullName>
    </submittedName>
</protein>
<keyword evidence="2" id="KW-1185">Reference proteome</keyword>
<evidence type="ECO:0000313" key="1">
    <source>
        <dbReference type="EMBL" id="KAF9331157.1"/>
    </source>
</evidence>
<proteinExistence type="predicted"/>
<name>A0A9P5SN99_9FUNG</name>
<comment type="caution">
    <text evidence="1">The sequence shown here is derived from an EMBL/GenBank/DDBJ whole genome shotgun (WGS) entry which is preliminary data.</text>
</comment>